<evidence type="ECO:0000256" key="2">
    <source>
        <dbReference type="ARBA" id="ARBA00007443"/>
    </source>
</evidence>
<feature type="domain" description="Fe2OG dioxygenase" evidence="9">
    <location>
        <begin position="117"/>
        <end position="220"/>
    </location>
</feature>
<protein>
    <submittedName>
        <fullName evidence="10">Prolyl 3,4-dihydroxylase</fullName>
    </submittedName>
</protein>
<accession>A0AAW2ZME2</accession>
<dbReference type="PROSITE" id="PS51471">
    <property type="entry name" value="FE2OG_OXY"/>
    <property type="match status" value="1"/>
</dbReference>
<dbReference type="InterPro" id="IPR043044">
    <property type="entry name" value="TPA1/Ofd1_C"/>
</dbReference>
<keyword evidence="6" id="KW-0560">Oxidoreductase</keyword>
<dbReference type="Gene3D" id="3.60.130.20">
    <property type="entry name" value="Oxoglutarate/iron-dependent oxygenase, C-terminal degradation domain"/>
    <property type="match status" value="1"/>
</dbReference>
<comment type="similarity">
    <text evidence="2">Belongs to the TPA1 family.</text>
</comment>
<dbReference type="GO" id="GO:0005506">
    <property type="term" value="F:iron ion binding"/>
    <property type="evidence" value="ECO:0007669"/>
    <property type="project" value="InterPro"/>
</dbReference>
<dbReference type="GO" id="GO:0005737">
    <property type="term" value="C:cytoplasm"/>
    <property type="evidence" value="ECO:0007669"/>
    <property type="project" value="TreeGrafter"/>
</dbReference>
<dbReference type="GO" id="GO:0006449">
    <property type="term" value="P:regulation of translational termination"/>
    <property type="evidence" value="ECO:0007669"/>
    <property type="project" value="TreeGrafter"/>
</dbReference>
<proteinExistence type="inferred from homology"/>
<dbReference type="SMART" id="SM00702">
    <property type="entry name" value="P4Hc"/>
    <property type="match status" value="1"/>
</dbReference>
<dbReference type="Pfam" id="PF10637">
    <property type="entry name" value="Ofd1_CTDD"/>
    <property type="match status" value="1"/>
</dbReference>
<keyword evidence="11" id="KW-1185">Reference proteome</keyword>
<dbReference type="PANTHER" id="PTHR12117">
    <property type="entry name" value="HISTONE ACETYLTRANSFERASE COMPLEX"/>
    <property type="match status" value="1"/>
</dbReference>
<dbReference type="InterPro" id="IPR039558">
    <property type="entry name" value="TPA1/OFD1_N"/>
</dbReference>
<dbReference type="GO" id="GO:0031543">
    <property type="term" value="F:peptidyl-proline dioxygenase activity"/>
    <property type="evidence" value="ECO:0007669"/>
    <property type="project" value="TreeGrafter"/>
</dbReference>
<evidence type="ECO:0000313" key="10">
    <source>
        <dbReference type="EMBL" id="KAL0489869.1"/>
    </source>
</evidence>
<name>A0AAW2ZME2_9EUKA</name>
<keyword evidence="3" id="KW-0479">Metal-binding</keyword>
<comment type="caution">
    <text evidence="10">The sequence shown here is derived from an EMBL/GenBank/DDBJ whole genome shotgun (WGS) entry which is preliminary data.</text>
</comment>
<evidence type="ECO:0000256" key="7">
    <source>
        <dbReference type="ARBA" id="ARBA00023004"/>
    </source>
</evidence>
<evidence type="ECO:0000256" key="8">
    <source>
        <dbReference type="ARBA" id="ARBA00047444"/>
    </source>
</evidence>
<gene>
    <name evidence="10" type="ORF">AKO1_009335</name>
</gene>
<dbReference type="InterPro" id="IPR051842">
    <property type="entry name" value="uS12_prolyl_hydroxylase"/>
</dbReference>
<comment type="cofactor">
    <cofactor evidence="1">
        <name>L-ascorbate</name>
        <dbReference type="ChEBI" id="CHEBI:38290"/>
    </cofactor>
</comment>
<dbReference type="PANTHER" id="PTHR12117:SF0">
    <property type="entry name" value="PROLYL 3-HYDROXYLASE OGFOD1"/>
    <property type="match status" value="1"/>
</dbReference>
<dbReference type="Proteomes" id="UP001431209">
    <property type="component" value="Unassembled WGS sequence"/>
</dbReference>
<reference evidence="10 11" key="1">
    <citation type="submission" date="2024-03" db="EMBL/GenBank/DDBJ databases">
        <title>The Acrasis kona genome and developmental transcriptomes reveal deep origins of eukaryotic multicellular pathways.</title>
        <authorList>
            <person name="Sheikh S."/>
            <person name="Fu C.-J."/>
            <person name="Brown M.W."/>
            <person name="Baldauf S.L."/>
        </authorList>
    </citation>
    <scope>NUCLEOTIDE SEQUENCE [LARGE SCALE GENOMIC DNA]</scope>
    <source>
        <strain evidence="10 11">ATCC MYA-3509</strain>
    </source>
</reference>
<evidence type="ECO:0000256" key="6">
    <source>
        <dbReference type="ARBA" id="ARBA00023002"/>
    </source>
</evidence>
<dbReference type="EMBL" id="JAOPGA020001610">
    <property type="protein sequence ID" value="KAL0489869.1"/>
    <property type="molecule type" value="Genomic_DNA"/>
</dbReference>
<keyword evidence="5" id="KW-0223">Dioxygenase</keyword>
<organism evidence="10 11">
    <name type="scientific">Acrasis kona</name>
    <dbReference type="NCBI Taxonomy" id="1008807"/>
    <lineage>
        <taxon>Eukaryota</taxon>
        <taxon>Discoba</taxon>
        <taxon>Heterolobosea</taxon>
        <taxon>Tetramitia</taxon>
        <taxon>Eutetramitia</taxon>
        <taxon>Acrasidae</taxon>
        <taxon>Acrasis</taxon>
    </lineage>
</organism>
<keyword evidence="4" id="KW-0847">Vitamin C</keyword>
<dbReference type="GO" id="GO:0031418">
    <property type="term" value="F:L-ascorbic acid binding"/>
    <property type="evidence" value="ECO:0007669"/>
    <property type="project" value="UniProtKB-KW"/>
</dbReference>
<evidence type="ECO:0000256" key="5">
    <source>
        <dbReference type="ARBA" id="ARBA00022964"/>
    </source>
</evidence>
<sequence length="480" mass="55161">MEGEQRPSKRMKTTKILNEDEVSHFDVPYPHTIIENLVDESLLTAVRDELMRELHFTQKETDIYKVNQTGDLKSLEFLSEEDKKKLSNTMKLRDQIYSQEFRAFIKKISNCPIDLNDKTDMSVNLYSKGCHLLAHDDMIGSRKISFILYLAADWKPEYGGSLRLYPTESDGKPSIMWSKTITPLWNRMALFEVMPGVSIHDVEEVSVNKDRLAISGWFHADQVDRTGASLDSLSSTEGDVPKLDFVSCVPHPSDVELTSEDKNYLRGFIDERYLSPIVIEKLKEKFCDESNFQLAEFLSVGALKKISIVEKDCEWMVASPPHKHRYQFLQNDVKSSETHSDGWQWLLGCLASEPFQKWLAHLTSLELTSRNLLARRFRPGLDYTLAVSCPSYLELTLDLTPSEKWEDNGGYQVYMQSEDDTDPAVYQEGDGALLSTMPQNNLLTLVMRDEDVLRFEKYVSTNAEGSRWDVFGRWVFVPIE</sequence>
<keyword evidence="7" id="KW-0408">Iron</keyword>
<dbReference type="Gene3D" id="2.60.120.620">
    <property type="entry name" value="q2cbj1_9rhob like domain"/>
    <property type="match status" value="1"/>
</dbReference>
<evidence type="ECO:0000259" key="9">
    <source>
        <dbReference type="PROSITE" id="PS51471"/>
    </source>
</evidence>
<dbReference type="InterPro" id="IPR005123">
    <property type="entry name" value="Oxoglu/Fe-dep_dioxygenase_dom"/>
</dbReference>
<evidence type="ECO:0000256" key="4">
    <source>
        <dbReference type="ARBA" id="ARBA00022896"/>
    </source>
</evidence>
<dbReference type="AlphaFoldDB" id="A0AAW2ZME2"/>
<evidence type="ECO:0000256" key="1">
    <source>
        <dbReference type="ARBA" id="ARBA00001961"/>
    </source>
</evidence>
<evidence type="ECO:0000313" key="11">
    <source>
        <dbReference type="Proteomes" id="UP001431209"/>
    </source>
</evidence>
<dbReference type="Pfam" id="PF13661">
    <property type="entry name" value="2OG-FeII_Oxy_4"/>
    <property type="match status" value="1"/>
</dbReference>
<evidence type="ECO:0000256" key="3">
    <source>
        <dbReference type="ARBA" id="ARBA00022723"/>
    </source>
</evidence>
<dbReference type="InterPro" id="IPR006620">
    <property type="entry name" value="Pro_4_hyd_alph"/>
</dbReference>
<dbReference type="InterPro" id="IPR019601">
    <property type="entry name" value="Oxoglutarate/Fe-dep_Oase_C"/>
</dbReference>
<comment type="catalytic activity">
    <reaction evidence="8">
        <text>[ribosomal protein uS12]-L-proline + 2-oxoglutarate + O2 = [ribosomal protein uS12]-(3S)-3-hydroxy-L-proline + succinate + CO2</text>
        <dbReference type="Rhea" id="RHEA:54156"/>
        <dbReference type="Rhea" id="RHEA-COMP:13816"/>
        <dbReference type="Rhea" id="RHEA-COMP:13818"/>
        <dbReference type="ChEBI" id="CHEBI:15379"/>
        <dbReference type="ChEBI" id="CHEBI:16526"/>
        <dbReference type="ChEBI" id="CHEBI:16810"/>
        <dbReference type="ChEBI" id="CHEBI:30031"/>
        <dbReference type="ChEBI" id="CHEBI:50342"/>
        <dbReference type="ChEBI" id="CHEBI:85428"/>
    </reaction>
</comment>